<dbReference type="AlphaFoldDB" id="A0A1M5RH13"/>
<dbReference type="Proteomes" id="UP000243255">
    <property type="component" value="Unassembled WGS sequence"/>
</dbReference>
<proteinExistence type="predicted"/>
<keyword evidence="2" id="KW-1185">Reference proteome</keyword>
<gene>
    <name evidence="1" type="ORF">SAMN04488530_13018</name>
</gene>
<protein>
    <submittedName>
        <fullName evidence="1">Uncharacterized protein</fullName>
    </submittedName>
</protein>
<accession>A0A1M5RH13</accession>
<sequence>MAGVDDDLNFVTILRCFKITKITDVIYTVEEIILK</sequence>
<evidence type="ECO:0000313" key="1">
    <source>
        <dbReference type="EMBL" id="SHH25531.1"/>
    </source>
</evidence>
<evidence type="ECO:0000313" key="2">
    <source>
        <dbReference type="Proteomes" id="UP000243255"/>
    </source>
</evidence>
<reference evidence="2" key="1">
    <citation type="submission" date="2016-11" db="EMBL/GenBank/DDBJ databases">
        <authorList>
            <person name="Varghese N."/>
            <person name="Submissions S."/>
        </authorList>
    </citation>
    <scope>NUCLEOTIDE SEQUENCE [LARGE SCALE GENOMIC DNA]</scope>
    <source>
        <strain evidence="2">DSM 2635</strain>
    </source>
</reference>
<name>A0A1M5RH13_9FIRM</name>
<organism evidence="1 2">
    <name type="scientific">Asaccharospora irregularis DSM 2635</name>
    <dbReference type="NCBI Taxonomy" id="1121321"/>
    <lineage>
        <taxon>Bacteria</taxon>
        <taxon>Bacillati</taxon>
        <taxon>Bacillota</taxon>
        <taxon>Clostridia</taxon>
        <taxon>Peptostreptococcales</taxon>
        <taxon>Peptostreptococcaceae</taxon>
        <taxon>Asaccharospora</taxon>
    </lineage>
</organism>
<dbReference type="EMBL" id="FQWX01000030">
    <property type="protein sequence ID" value="SHH25531.1"/>
    <property type="molecule type" value="Genomic_DNA"/>
</dbReference>